<keyword evidence="2" id="KW-1133">Transmembrane helix</keyword>
<dbReference type="GeneID" id="173720"/>
<evidence type="ECO:0000313" key="4">
    <source>
        <dbReference type="Proteomes" id="UP000001940"/>
    </source>
</evidence>
<dbReference type="KEGG" id="cel:CELE_T24E12.5"/>
<keyword evidence="2" id="KW-0812">Transmembrane</keyword>
<accession>Q965K6</accession>
<gene>
    <name evidence="3 5" type="primary">rcd-1</name>
    <name evidence="3" type="ORF">CELE_T24E12.5</name>
    <name evidence="5" type="ORF">T24E12.5</name>
</gene>
<dbReference type="CTD" id="32966"/>
<evidence type="ECO:0000256" key="2">
    <source>
        <dbReference type="SAM" id="Phobius"/>
    </source>
</evidence>
<evidence type="ECO:0000313" key="3">
    <source>
        <dbReference type="EMBL" id="CCD69332.1"/>
    </source>
</evidence>
<dbReference type="SMR" id="Q965K6"/>
<keyword evidence="4" id="KW-1185">Reference proteome</keyword>
<dbReference type="UCSC" id="T24E12.5">
    <property type="organism name" value="c. elegans"/>
</dbReference>
<dbReference type="InParanoid" id="Q965K6"/>
<feature type="compositionally biased region" description="Basic and acidic residues" evidence="1">
    <location>
        <begin position="472"/>
        <end position="488"/>
    </location>
</feature>
<dbReference type="STRING" id="6239.T24E12.5.1"/>
<dbReference type="AGR" id="WB:WBGene00020774"/>
<feature type="transmembrane region" description="Helical" evidence="2">
    <location>
        <begin position="72"/>
        <end position="95"/>
    </location>
</feature>
<evidence type="ECO:0000256" key="1">
    <source>
        <dbReference type="SAM" id="MobiDB-lite"/>
    </source>
</evidence>
<feature type="region of interest" description="Disordered" evidence="1">
    <location>
        <begin position="424"/>
        <end position="490"/>
    </location>
</feature>
<evidence type="ECO:0000313" key="5">
    <source>
        <dbReference type="WormBase" id="T24E12.5"/>
    </source>
</evidence>
<organism evidence="3 4">
    <name type="scientific">Caenorhabditis elegans</name>
    <dbReference type="NCBI Taxonomy" id="6239"/>
    <lineage>
        <taxon>Eukaryota</taxon>
        <taxon>Metazoa</taxon>
        <taxon>Ecdysozoa</taxon>
        <taxon>Nematoda</taxon>
        <taxon>Chromadorea</taxon>
        <taxon>Rhabditida</taxon>
        <taxon>Rhabditina</taxon>
        <taxon>Rhabditomorpha</taxon>
        <taxon>Rhabditoidea</taxon>
        <taxon>Rhabditidae</taxon>
        <taxon>Peloderinae</taxon>
        <taxon>Caenorhabditis</taxon>
    </lineage>
</organism>
<dbReference type="RefSeq" id="NP_494641.2">
    <property type="nucleotide sequence ID" value="NM_062240.4"/>
</dbReference>
<dbReference type="eggNOG" id="ENOG502THRM">
    <property type="taxonomic scope" value="Eukaryota"/>
</dbReference>
<dbReference type="WormBase" id="T24E12.5">
    <property type="protein sequence ID" value="CE35625"/>
    <property type="gene ID" value="WBGene00020774"/>
    <property type="gene designation" value="rcd-1"/>
</dbReference>
<proteinExistence type="predicted"/>
<feature type="region of interest" description="Disordered" evidence="1">
    <location>
        <begin position="100"/>
        <end position="124"/>
    </location>
</feature>
<dbReference type="HOGENOM" id="CLU_405578_0_0_1"/>
<feature type="compositionally biased region" description="Polar residues" evidence="1">
    <location>
        <begin position="103"/>
        <end position="119"/>
    </location>
</feature>
<dbReference type="Proteomes" id="UP000001940">
    <property type="component" value="Chromosome II"/>
</dbReference>
<dbReference type="EMBL" id="BX284602">
    <property type="protein sequence ID" value="CCD69332.1"/>
    <property type="molecule type" value="Genomic_DNA"/>
</dbReference>
<feature type="transmembrane region" description="Helical" evidence="2">
    <location>
        <begin position="40"/>
        <end position="65"/>
    </location>
</feature>
<feature type="compositionally biased region" description="Basic and acidic residues" evidence="1">
    <location>
        <begin position="442"/>
        <end position="452"/>
    </location>
</feature>
<name>Q965K6_CAEEL</name>
<dbReference type="OrthoDB" id="6162903at2759"/>
<sequence>MATCVLTIAPPVIEAVAASAVGLSAASATGAGVASAAGVVAASAAGTGAASTAGVVAASAAGVGAGAVGLTLVLPAVLMGVGAGLIVGSIGLLVLGPPKRRTSNNQTARRTPCSSTNSPRKSESCWYEPEKDHFYVSQKARNSESIRLTANVIPGETLKTYAELNEILFNQLNENRTGSPVFRKSDSYWYEPEKDHFYVSKEARNSESIRLTANVIPGETLKTYAELNEILFNQLNENRTGSPVFRKSDSYWYEPEKDHFYVSKEARNSESIRLTANVIPGETLKTYAELNEILFNQLNENRTGSPVLRIFDSYWYEPEKDHFYVSKKARTSESIRLTANVIPGETLKTYAELNEILFNKLNENRTGSPVLRISDSYWYEPEKDHFYVSKKARTSESIRLTANVVSGEKWKTFAELKELLGNQLRDANQSKQDSYPRGECNTPEKRNEKNNNFERQQPRKSLQDQHWNVPFEFERDPNNQTGREREDSSTDQFWMSVTTPKNFTYTMVGLANNGREGFLHSLIRHGREFTGFPSNRFHRDILDVVPPSIRQLIKEIRNYSNRDRSNEIEKELLSDRSYPATLQLQKKFRDYIQKIVNDESNFLYRRPNTNGQTQVFWKINNEKVLVICLSEDPYFPEAGRDSVSPERNIRKIITMFVKSRISVDSMIRADSPFNTHGP</sequence>
<reference evidence="3 4" key="1">
    <citation type="journal article" date="1998" name="Science">
        <title>Genome sequence of the nematode C. elegans: a platform for investigating biology.</title>
        <authorList>
            <consortium name="The C. elegans sequencing consortium"/>
            <person name="Sulson J.E."/>
            <person name="Waterston R."/>
        </authorList>
    </citation>
    <scope>NUCLEOTIDE SEQUENCE [LARGE SCALE GENOMIC DNA]</scope>
    <source>
        <strain evidence="3 4">Bristol N2</strain>
    </source>
</reference>
<dbReference type="AlphaFoldDB" id="Q965K6"/>
<dbReference type="PaxDb" id="6239-T24E12.5"/>
<keyword evidence="2" id="KW-0472">Membrane</keyword>
<protein>
    <submittedName>
        <fullName evidence="3">Regulator of Cold-induced Diapause</fullName>
    </submittedName>
</protein>
<dbReference type="Bgee" id="WBGene00020774">
    <property type="expression patterns" value="Expressed in material anatomical entity and 2 other cell types or tissues"/>
</dbReference>